<keyword evidence="6" id="KW-1185">Reference proteome</keyword>
<feature type="transmembrane region" description="Helical" evidence="3">
    <location>
        <begin position="23"/>
        <end position="45"/>
    </location>
</feature>
<evidence type="ECO:0000259" key="4">
    <source>
        <dbReference type="PROSITE" id="PS50111"/>
    </source>
</evidence>
<evidence type="ECO:0000256" key="1">
    <source>
        <dbReference type="ARBA" id="ARBA00023224"/>
    </source>
</evidence>
<reference evidence="5 6" key="2">
    <citation type="journal article" date="2011" name="Stand. Genomic Sci.">
        <title>Complete genome sequence of Calditerrivibrio nitroreducens type strain (Yu37-1).</title>
        <authorList>
            <person name="Pitluck S."/>
            <person name="Sikorski J."/>
            <person name="Zeytun A."/>
            <person name="Lapidus A."/>
            <person name="Nolan M."/>
            <person name="Lucas S."/>
            <person name="Hammon N."/>
            <person name="Deshpande S."/>
            <person name="Cheng J.F."/>
            <person name="Tapia R."/>
            <person name="Han C."/>
            <person name="Goodwin L."/>
            <person name="Liolios K."/>
            <person name="Pagani I."/>
            <person name="Ivanova N."/>
            <person name="Mavromatis K."/>
            <person name="Pati A."/>
            <person name="Chen A."/>
            <person name="Palaniappan K."/>
            <person name="Hauser L."/>
            <person name="Chang Y.J."/>
            <person name="Jeffries C.D."/>
            <person name="Detter J.C."/>
            <person name="Brambilla E."/>
            <person name="Djao O.D."/>
            <person name="Rohde M."/>
            <person name="Spring S."/>
            <person name="Goker M."/>
            <person name="Woyke T."/>
            <person name="Bristow J."/>
            <person name="Eisen J.A."/>
            <person name="Markowitz V."/>
            <person name="Hugenholtz P."/>
            <person name="Kyrpides N.C."/>
            <person name="Klenk H.P."/>
            <person name="Land M."/>
        </authorList>
    </citation>
    <scope>NUCLEOTIDE SEQUENCE [LARGE SCALE GENOMIC DNA]</scope>
    <source>
        <strain evidence="6">DSM 19672 / NBRC 101217 / Yu37-1</strain>
    </source>
</reference>
<dbReference type="Pfam" id="PF00015">
    <property type="entry name" value="MCPsignal"/>
    <property type="match status" value="1"/>
</dbReference>
<evidence type="ECO:0000313" key="5">
    <source>
        <dbReference type="EMBL" id="ADR18413.1"/>
    </source>
</evidence>
<reference key="1">
    <citation type="submission" date="2010-11" db="EMBL/GenBank/DDBJ databases">
        <title>The complete genome of chromosome of Calditerrivibrio nitroreducens DSM 19672.</title>
        <authorList>
            <consortium name="US DOE Joint Genome Institute (JGI-PGF)"/>
            <person name="Lucas S."/>
            <person name="Copeland A."/>
            <person name="Lapidus A."/>
            <person name="Bruce D."/>
            <person name="Goodwin L."/>
            <person name="Pitluck S."/>
            <person name="Kyrpides N."/>
            <person name="Mavromatis K."/>
            <person name="Ivanova N."/>
            <person name="Mikhailova N."/>
            <person name="Zeytun A."/>
            <person name="Brettin T."/>
            <person name="Detter J.C."/>
            <person name="Tapia R."/>
            <person name="Han C."/>
            <person name="Land M."/>
            <person name="Hauser L."/>
            <person name="Markowitz V."/>
            <person name="Cheng J.-F."/>
            <person name="Hugenholtz P."/>
            <person name="Woyke T."/>
            <person name="Wu D."/>
            <person name="Spring S."/>
            <person name="Schroeder M."/>
            <person name="Brambilla E."/>
            <person name="Klenk H.-P."/>
            <person name="Eisen J.A."/>
        </authorList>
    </citation>
    <scope>NUCLEOTIDE SEQUENCE [LARGE SCALE GENOMIC DNA]</scope>
    <source>
        <strain>DSM 19672</strain>
    </source>
</reference>
<dbReference type="EMBL" id="CP002347">
    <property type="protein sequence ID" value="ADR18413.1"/>
    <property type="molecule type" value="Genomic_DNA"/>
</dbReference>
<dbReference type="eggNOG" id="COG0840">
    <property type="taxonomic scope" value="Bacteria"/>
</dbReference>
<keyword evidence="3" id="KW-1133">Transmembrane helix</keyword>
<dbReference type="AlphaFoldDB" id="E4TF74"/>
<dbReference type="OrthoDB" id="9791237at2"/>
<keyword evidence="1 2" id="KW-0807">Transducer</keyword>
<keyword evidence="3" id="KW-0812">Transmembrane</keyword>
<sequence length="601" mass="68300" precursor="true">MEFFKNIYIFLERKYFNSLTKKLVGNVLVFVFFQAMAIFVFLGFVQSLKEKLYSLNLPLDQMKHIYSDIDLAYIFFIILTIISFLASIFVVLFLRHLIVTPLKQLVFFFNDACTGEGDLSKELKVSTYDEFKVLAESFNCFLGKFRDMMTKIRESTIFVATEAAKVRKNLEITTNAAQRQSELANTIVIASNESNLALHEISQNTNNISDATNKNLVFARHSRDQMNEIIRSVEMINEKISNFVNTTNMLAENSQKIMEVINLITDISDQTNLLALNAAIEAARAGEHGRGFAVVADEVRKLAEKVKDAAQDINSSIKVMIKNVNETKEETEQIYENVTNAKDTVADTASKFNLFIQDFERIGEKLISMASAIEELSSTNENINNSIGEVGHLSEETLKNARNSTEYSIMLTEQTQHMQELVTRFKTGSGMFEEVLGKVDSFRNEVANAITNLANKGINVFDKNYKKVPNTNPQKYKTDYDKYFETDIQYIYDRIMSELPGSIFALAVDTNGYAPTHCSKYSKKPTGDYQTDLINSRDKRIFNDSTGIKAAKNEKKFLLQIYLRDTGEVIADLSMPIYVNDKHWGAVRVGLTPEMFLDKKN</sequence>
<dbReference type="Gene3D" id="1.10.287.950">
    <property type="entry name" value="Methyl-accepting chemotaxis protein"/>
    <property type="match status" value="1"/>
</dbReference>
<dbReference type="HOGENOM" id="CLU_000445_107_32_0"/>
<keyword evidence="3" id="KW-0472">Membrane</keyword>
<dbReference type="PANTHER" id="PTHR32089">
    <property type="entry name" value="METHYL-ACCEPTING CHEMOTAXIS PROTEIN MCPB"/>
    <property type="match status" value="1"/>
</dbReference>
<feature type="domain" description="Methyl-accepting transducer" evidence="4">
    <location>
        <begin position="155"/>
        <end position="391"/>
    </location>
</feature>
<feature type="transmembrane region" description="Helical" evidence="3">
    <location>
        <begin position="71"/>
        <end position="94"/>
    </location>
</feature>
<dbReference type="CDD" id="cd11386">
    <property type="entry name" value="MCP_signal"/>
    <property type="match status" value="1"/>
</dbReference>
<organism evidence="5 6">
    <name type="scientific">Calditerrivibrio nitroreducens (strain DSM 19672 / NBRC 101217 / Yu37-1)</name>
    <dbReference type="NCBI Taxonomy" id="768670"/>
    <lineage>
        <taxon>Bacteria</taxon>
        <taxon>Pseudomonadati</taxon>
        <taxon>Deferribacterota</taxon>
        <taxon>Deferribacteres</taxon>
        <taxon>Deferribacterales</taxon>
        <taxon>Calditerrivibrionaceae</taxon>
    </lineage>
</organism>
<protein>
    <submittedName>
        <fullName evidence="5">Methyl-accepting chemotaxis sensory transducer</fullName>
    </submittedName>
</protein>
<accession>E4TF74</accession>
<dbReference type="GO" id="GO:0007165">
    <property type="term" value="P:signal transduction"/>
    <property type="evidence" value="ECO:0007669"/>
    <property type="project" value="UniProtKB-KW"/>
</dbReference>
<dbReference type="PANTHER" id="PTHR32089:SF112">
    <property type="entry name" value="LYSOZYME-LIKE PROTEIN-RELATED"/>
    <property type="match status" value="1"/>
</dbReference>
<evidence type="ECO:0000256" key="2">
    <source>
        <dbReference type="PROSITE-ProRule" id="PRU00284"/>
    </source>
</evidence>
<proteinExistence type="predicted"/>
<evidence type="ECO:0000313" key="6">
    <source>
        <dbReference type="Proteomes" id="UP000007039"/>
    </source>
</evidence>
<dbReference type="CDD" id="cd06225">
    <property type="entry name" value="HAMP"/>
    <property type="match status" value="1"/>
</dbReference>
<dbReference type="SUPFAM" id="SSF58104">
    <property type="entry name" value="Methyl-accepting chemotaxis protein (MCP) signaling domain"/>
    <property type="match status" value="1"/>
</dbReference>
<evidence type="ECO:0000256" key="3">
    <source>
        <dbReference type="SAM" id="Phobius"/>
    </source>
</evidence>
<dbReference type="RefSeq" id="WP_013450628.1">
    <property type="nucleotide sequence ID" value="NC_014758.1"/>
</dbReference>
<dbReference type="PROSITE" id="PS50111">
    <property type="entry name" value="CHEMOTAXIS_TRANSDUC_2"/>
    <property type="match status" value="1"/>
</dbReference>
<name>E4TF74_CALNY</name>
<dbReference type="KEGG" id="cni:Calni_0500"/>
<dbReference type="SMART" id="SM00283">
    <property type="entry name" value="MA"/>
    <property type="match status" value="1"/>
</dbReference>
<dbReference type="STRING" id="768670.Calni_0500"/>
<dbReference type="InterPro" id="IPR004089">
    <property type="entry name" value="MCPsignal_dom"/>
</dbReference>
<dbReference type="GO" id="GO:0016020">
    <property type="term" value="C:membrane"/>
    <property type="evidence" value="ECO:0007669"/>
    <property type="project" value="InterPro"/>
</dbReference>
<gene>
    <name evidence="5" type="ordered locus">Calni_0500</name>
</gene>
<dbReference type="Proteomes" id="UP000007039">
    <property type="component" value="Chromosome"/>
</dbReference>